<accession>A0A7L4PAG6</accession>
<sequence>MAEEYPEYVVEILAELRELRREVAKLQRDVAELYKRLYELQPSAPANADAAARALREAAEKLEAVAQAVAEQASLIKSLAAEERAKRDETCLALLEKLMALQEAPAKR</sequence>
<feature type="coiled-coil region" evidence="1">
    <location>
        <begin position="9"/>
        <end position="72"/>
    </location>
</feature>
<comment type="caution">
    <text evidence="2">The sequence shown here is derived from an EMBL/GenBank/DDBJ whole genome shotgun (WGS) entry which is preliminary data.</text>
</comment>
<organism evidence="2 3">
    <name type="scientific">Pyrobaculum arsenaticum</name>
    <dbReference type="NCBI Taxonomy" id="121277"/>
    <lineage>
        <taxon>Archaea</taxon>
        <taxon>Thermoproteota</taxon>
        <taxon>Thermoprotei</taxon>
        <taxon>Thermoproteales</taxon>
        <taxon>Thermoproteaceae</taxon>
        <taxon>Pyrobaculum</taxon>
    </lineage>
</organism>
<evidence type="ECO:0000313" key="3">
    <source>
        <dbReference type="Proteomes" id="UP000554766"/>
    </source>
</evidence>
<protein>
    <submittedName>
        <fullName evidence="2">Uncharacterized protein</fullName>
    </submittedName>
</protein>
<dbReference type="EMBL" id="JAAVJF010000001">
    <property type="protein sequence ID" value="NYR14866.1"/>
    <property type="molecule type" value="Genomic_DNA"/>
</dbReference>
<evidence type="ECO:0000256" key="1">
    <source>
        <dbReference type="SAM" id="Coils"/>
    </source>
</evidence>
<keyword evidence="1" id="KW-0175">Coiled coil</keyword>
<keyword evidence="3" id="KW-1185">Reference proteome</keyword>
<evidence type="ECO:0000313" key="2">
    <source>
        <dbReference type="EMBL" id="NYR14866.1"/>
    </source>
</evidence>
<dbReference type="AlphaFoldDB" id="A0A7L4PAG6"/>
<dbReference type="OMA" id="KRDETCL"/>
<dbReference type="RefSeq" id="WP_011900102.1">
    <property type="nucleotide sequence ID" value="NZ_JAAVJF010000001.1"/>
</dbReference>
<proteinExistence type="predicted"/>
<dbReference type="Proteomes" id="UP000554766">
    <property type="component" value="Unassembled WGS sequence"/>
</dbReference>
<gene>
    <name evidence="2" type="ORF">HC235_02600</name>
</gene>
<reference evidence="2 3" key="1">
    <citation type="journal article" date="2020" name="Nat. Commun.">
        <title>The structures of two archaeal type IV pili illuminate evolutionary relationships.</title>
        <authorList>
            <person name="Wang F."/>
            <person name="Baquero D.P."/>
            <person name="Su Z."/>
            <person name="Beltran L.C."/>
            <person name="Prangishvili D."/>
            <person name="Krupovic M."/>
            <person name="Egelman E.H."/>
        </authorList>
    </citation>
    <scope>NUCLEOTIDE SEQUENCE [LARGE SCALE GENOMIC DNA]</scope>
    <source>
        <strain evidence="2 3">2GA</strain>
    </source>
</reference>
<dbReference type="GeneID" id="5056268"/>
<name>A0A7L4PAG6_9CREN</name>